<name>A0A4Z1PKH3_9PEZI</name>
<keyword evidence="3" id="KW-1185">Reference proteome</keyword>
<dbReference type="Proteomes" id="UP000298493">
    <property type="component" value="Unassembled WGS sequence"/>
</dbReference>
<protein>
    <submittedName>
        <fullName evidence="2">Uncharacterized protein</fullName>
    </submittedName>
</protein>
<comment type="caution">
    <text evidence="2">The sequence shown here is derived from an EMBL/GenBank/DDBJ whole genome shotgun (WGS) entry which is preliminary data.</text>
</comment>
<evidence type="ECO:0000313" key="2">
    <source>
        <dbReference type="EMBL" id="TID22364.1"/>
    </source>
</evidence>
<evidence type="ECO:0000256" key="1">
    <source>
        <dbReference type="SAM" id="MobiDB-lite"/>
    </source>
</evidence>
<feature type="compositionally biased region" description="Basic residues" evidence="1">
    <location>
        <begin position="83"/>
        <end position="96"/>
    </location>
</feature>
<organism evidence="2 3">
    <name type="scientific">Venturia nashicola</name>
    <dbReference type="NCBI Taxonomy" id="86259"/>
    <lineage>
        <taxon>Eukaryota</taxon>
        <taxon>Fungi</taxon>
        <taxon>Dikarya</taxon>
        <taxon>Ascomycota</taxon>
        <taxon>Pezizomycotina</taxon>
        <taxon>Dothideomycetes</taxon>
        <taxon>Pleosporomycetidae</taxon>
        <taxon>Venturiales</taxon>
        <taxon>Venturiaceae</taxon>
        <taxon>Venturia</taxon>
    </lineage>
</organism>
<dbReference type="AlphaFoldDB" id="A0A4Z1PKH3"/>
<feature type="region of interest" description="Disordered" evidence="1">
    <location>
        <begin position="1"/>
        <end position="28"/>
    </location>
</feature>
<accession>A0A4Z1PKH3</accession>
<feature type="compositionally biased region" description="Polar residues" evidence="1">
    <location>
        <begin position="13"/>
        <end position="26"/>
    </location>
</feature>
<proteinExistence type="predicted"/>
<feature type="region of interest" description="Disordered" evidence="1">
    <location>
        <begin position="73"/>
        <end position="96"/>
    </location>
</feature>
<sequence>MDAASSREREKWTSASDRSPIQQISSPDAVGVERTLLTMKSAIWRPKALGFEGTAIPTMHVKWAHFLENQSKKRQSISNKFTDRKHRKQRRRYGQK</sequence>
<gene>
    <name evidence="2" type="ORF">E6O75_ATG11158</name>
</gene>
<feature type="compositionally biased region" description="Basic and acidic residues" evidence="1">
    <location>
        <begin position="1"/>
        <end position="12"/>
    </location>
</feature>
<evidence type="ECO:0000313" key="3">
    <source>
        <dbReference type="Proteomes" id="UP000298493"/>
    </source>
</evidence>
<dbReference type="EMBL" id="SNSC02000008">
    <property type="protein sequence ID" value="TID22364.1"/>
    <property type="molecule type" value="Genomic_DNA"/>
</dbReference>
<reference evidence="2 3" key="1">
    <citation type="submission" date="2019-04" db="EMBL/GenBank/DDBJ databases">
        <title>High contiguity whole genome sequence and gene annotation resource for two Venturia nashicola isolates.</title>
        <authorList>
            <person name="Prokchorchik M."/>
            <person name="Won K."/>
            <person name="Lee Y."/>
            <person name="Choi E.D."/>
            <person name="Segonzac C."/>
            <person name="Sohn K.H."/>
        </authorList>
    </citation>
    <scope>NUCLEOTIDE SEQUENCE [LARGE SCALE GENOMIC DNA]</scope>
    <source>
        <strain evidence="2 3">PRI2</strain>
    </source>
</reference>